<dbReference type="Proteomes" id="UP000178632">
    <property type="component" value="Unassembled WGS sequence"/>
</dbReference>
<proteinExistence type="predicted"/>
<accession>A0A1G2IQX3</accession>
<evidence type="ECO:0000313" key="1">
    <source>
        <dbReference type="EMBL" id="OGZ76558.1"/>
    </source>
</evidence>
<reference evidence="1 2" key="1">
    <citation type="journal article" date="2016" name="Nat. Commun.">
        <title>Thousands of microbial genomes shed light on interconnected biogeochemical processes in an aquifer system.</title>
        <authorList>
            <person name="Anantharaman K."/>
            <person name="Brown C.T."/>
            <person name="Hug L.A."/>
            <person name="Sharon I."/>
            <person name="Castelle C.J."/>
            <person name="Probst A.J."/>
            <person name="Thomas B.C."/>
            <person name="Singh A."/>
            <person name="Wilkins M.J."/>
            <person name="Karaoz U."/>
            <person name="Brodie E.L."/>
            <person name="Williams K.H."/>
            <person name="Hubbard S.S."/>
            <person name="Banfield J.F."/>
        </authorList>
    </citation>
    <scope>NUCLEOTIDE SEQUENCE [LARGE SCALE GENOMIC DNA]</scope>
</reference>
<gene>
    <name evidence="1" type="ORF">A3G45_02960</name>
</gene>
<organism evidence="1 2">
    <name type="scientific">Candidatus Staskawiczbacteria bacterium RIFCSPLOWO2_12_FULL_37_15</name>
    <dbReference type="NCBI Taxonomy" id="1802218"/>
    <lineage>
        <taxon>Bacteria</taxon>
        <taxon>Candidatus Staskawicziibacteriota</taxon>
    </lineage>
</organism>
<dbReference type="AlphaFoldDB" id="A0A1G2IQX3"/>
<evidence type="ECO:0000313" key="2">
    <source>
        <dbReference type="Proteomes" id="UP000178632"/>
    </source>
</evidence>
<comment type="caution">
    <text evidence="1">The sequence shown here is derived from an EMBL/GenBank/DDBJ whole genome shotgun (WGS) entry which is preliminary data.</text>
</comment>
<name>A0A1G2IQX3_9BACT</name>
<dbReference type="EMBL" id="MHPE01000031">
    <property type="protein sequence ID" value="OGZ76558.1"/>
    <property type="molecule type" value="Genomic_DNA"/>
</dbReference>
<sequence length="59" mass="6960">MTIKQLQKIEKMANESMKLARQAIKKNEQLQSFLSVIEYKKGIKNEYLSVDDIFRKIKA</sequence>
<protein>
    <submittedName>
        <fullName evidence="1">Uncharacterized protein</fullName>
    </submittedName>
</protein>